<reference evidence="2" key="2">
    <citation type="submission" date="2020-09" db="EMBL/GenBank/DDBJ databases">
        <authorList>
            <person name="Sun Q."/>
            <person name="Kim S."/>
        </authorList>
    </citation>
    <scope>NUCLEOTIDE SEQUENCE</scope>
    <source>
        <strain evidence="2">KCTC 12710</strain>
    </source>
</reference>
<keyword evidence="1" id="KW-0812">Transmembrane</keyword>
<gene>
    <name evidence="2" type="ORF">GCM10007028_35810</name>
</gene>
<protein>
    <submittedName>
        <fullName evidence="2">Uncharacterized protein</fullName>
    </submittedName>
</protein>
<evidence type="ECO:0000313" key="3">
    <source>
        <dbReference type="Proteomes" id="UP000636004"/>
    </source>
</evidence>
<keyword evidence="1" id="KW-1133">Transmembrane helix</keyword>
<sequence length="109" mass="12834">MKELEEFKDDLISDFVKSGVKTMINDDFENSMMLKIKAEIDYKKEVSSYLKKSLSFFLIALFSGLIFMFSLLFGEYIIKSITILILFAFSIFGFLCIDNYRIIIKKYSW</sequence>
<feature type="transmembrane region" description="Helical" evidence="1">
    <location>
        <begin position="77"/>
        <end position="97"/>
    </location>
</feature>
<dbReference type="EMBL" id="BMWZ01000014">
    <property type="protein sequence ID" value="GGZ94319.1"/>
    <property type="molecule type" value="Genomic_DNA"/>
</dbReference>
<dbReference type="AlphaFoldDB" id="A0A918RDK0"/>
<keyword evidence="1" id="KW-0472">Membrane</keyword>
<name>A0A918RDK0_9FLAO</name>
<evidence type="ECO:0000256" key="1">
    <source>
        <dbReference type="SAM" id="Phobius"/>
    </source>
</evidence>
<reference evidence="2" key="1">
    <citation type="journal article" date="2014" name="Int. J. Syst. Evol. Microbiol.">
        <title>Complete genome sequence of Corynebacterium casei LMG S-19264T (=DSM 44701T), isolated from a smear-ripened cheese.</title>
        <authorList>
            <consortium name="US DOE Joint Genome Institute (JGI-PGF)"/>
            <person name="Walter F."/>
            <person name="Albersmeier A."/>
            <person name="Kalinowski J."/>
            <person name="Ruckert C."/>
        </authorList>
    </citation>
    <scope>NUCLEOTIDE SEQUENCE</scope>
    <source>
        <strain evidence="2">KCTC 12710</strain>
    </source>
</reference>
<feature type="transmembrane region" description="Helical" evidence="1">
    <location>
        <begin position="53"/>
        <end position="71"/>
    </location>
</feature>
<dbReference type="RefSeq" id="WP_189362818.1">
    <property type="nucleotide sequence ID" value="NZ_BMWZ01000014.1"/>
</dbReference>
<organism evidence="2 3">
    <name type="scientific">Algibacter mikhailovii</name>
    <dbReference type="NCBI Taxonomy" id="425498"/>
    <lineage>
        <taxon>Bacteria</taxon>
        <taxon>Pseudomonadati</taxon>
        <taxon>Bacteroidota</taxon>
        <taxon>Flavobacteriia</taxon>
        <taxon>Flavobacteriales</taxon>
        <taxon>Flavobacteriaceae</taxon>
        <taxon>Algibacter</taxon>
    </lineage>
</organism>
<dbReference type="Proteomes" id="UP000636004">
    <property type="component" value="Unassembled WGS sequence"/>
</dbReference>
<accession>A0A918RDK0</accession>
<keyword evidence="3" id="KW-1185">Reference proteome</keyword>
<evidence type="ECO:0000313" key="2">
    <source>
        <dbReference type="EMBL" id="GGZ94319.1"/>
    </source>
</evidence>
<comment type="caution">
    <text evidence="2">The sequence shown here is derived from an EMBL/GenBank/DDBJ whole genome shotgun (WGS) entry which is preliminary data.</text>
</comment>
<proteinExistence type="predicted"/>